<dbReference type="AlphaFoldDB" id="A0A1I7YZM8"/>
<accession>A0A1I7YZM8</accession>
<sequence length="103" mass="11584">MKAQGRATVSTQRSGKALWGLKLSTIKGPGNNGMEEDEGEMSVFPKYRHPDSRTFCTQKLLTTYKVRAQDGLLKTEVIDLDDEETPLKVPQVETIKEEPIDFN</sequence>
<dbReference type="Proteomes" id="UP000095287">
    <property type="component" value="Unplaced"/>
</dbReference>
<name>A0A1I7YZM8_9BILA</name>
<reference evidence="2" key="1">
    <citation type="submission" date="2016-11" db="UniProtKB">
        <authorList>
            <consortium name="WormBaseParasite"/>
        </authorList>
    </citation>
    <scope>IDENTIFICATION</scope>
</reference>
<proteinExistence type="predicted"/>
<keyword evidence="1" id="KW-1185">Reference proteome</keyword>
<evidence type="ECO:0000313" key="2">
    <source>
        <dbReference type="WBParaSite" id="L893_g21440.t1"/>
    </source>
</evidence>
<dbReference type="WBParaSite" id="L893_g21440.t1">
    <property type="protein sequence ID" value="L893_g21440.t1"/>
    <property type="gene ID" value="L893_g21440"/>
</dbReference>
<protein>
    <submittedName>
        <fullName evidence="2">Rad60-SLD domain-containing protein</fullName>
    </submittedName>
</protein>
<organism evidence="1 2">
    <name type="scientific">Steinernema glaseri</name>
    <dbReference type="NCBI Taxonomy" id="37863"/>
    <lineage>
        <taxon>Eukaryota</taxon>
        <taxon>Metazoa</taxon>
        <taxon>Ecdysozoa</taxon>
        <taxon>Nematoda</taxon>
        <taxon>Chromadorea</taxon>
        <taxon>Rhabditida</taxon>
        <taxon>Tylenchina</taxon>
        <taxon>Panagrolaimomorpha</taxon>
        <taxon>Strongyloidoidea</taxon>
        <taxon>Steinernematidae</taxon>
        <taxon>Steinernema</taxon>
    </lineage>
</organism>
<evidence type="ECO:0000313" key="1">
    <source>
        <dbReference type="Proteomes" id="UP000095287"/>
    </source>
</evidence>